<reference evidence="1" key="1">
    <citation type="submission" date="2024-02" db="EMBL/GenBank/DDBJ databases">
        <authorList>
            <consortium name="ELIXIR-Norway"/>
            <consortium name="Elixir Norway"/>
        </authorList>
    </citation>
    <scope>NUCLEOTIDE SEQUENCE</scope>
</reference>
<keyword evidence="2" id="KW-1185">Reference proteome</keyword>
<dbReference type="Proteomes" id="UP001497444">
    <property type="component" value="Unassembled WGS sequence"/>
</dbReference>
<evidence type="ECO:0000313" key="1">
    <source>
        <dbReference type="EMBL" id="CAK9251048.1"/>
    </source>
</evidence>
<sequence length="1183" mass="133376">MSEWSDIITPLLPVLYEILGTDGVAELRKDELNDFDYKTVQRRWLMTVFFPTIADEYGAWESVAPLPTSKLKEPGYMESFRATLGNDEDLAYLNMAFEGDDTHAAPAIATLDQMETMAQLAHPIYGLPLLARGFKQIAPQFASINIPDQTGEETRKEAIALSTKFENLAVEIANRATNGYDLAASLKAAKKDHPDYDEYERLFGLFSYLSAQGLAGEARREYALQMLPRLFDDQFENDRLFYAKFIPEQLINSPELFTEKEINELLTNCYGNAKKFPEWNHETDPNLIIPSSLERSMALGPLVQNAPIGVAKISAAWLNQLLGQKNIPEMSSWIDLMIFQLLNREEALIDHNAYGAYYKHDPADHMTLAGKYSTVPKLTVNEIKTLNDLGLKDYELYIYLSGVQTINKPPLTVSERTDRLGAFFEKATKMEVSKELWHKMLEETSNQVKASPPVTEQDKIPLRRLVAAVDSFSEFSDNTFDIVQPLLGNIRLAADYAFELDKRQDFGFDELKKLPARQNEHSHKIFNYFIPNFLLKADEAEFVPSEKLAGLFNGLHTASTDSPTYLLEDWDLLFKNIINVFTVEGSQAQKEALFVWSKAFLAQNPRSFSEMSDSVVLALFSRFPEKIEHPSLVKYVAGREQKMIDIISSRDEGRFKSDGRFDFVNADFDLLAELFDFKTANRVPLSHSAYAKKMVASLEISRPSQRSWLGQAFHFAQQMAGRDTKFGSEHLSALAYILTTIHDRAKVVDDKVRDKPSLSDLNKQIEIYFDGTELKHLMQFIGITNKLRLLSDYSDPDANVNAKKAMIDLFSIGNVNFHASAIKELIQILAGQAPNGRWIEESLHAVYTIDPQKFSPILHKQTLDFISKQSKSVLSIVNNILVAAKKQSPVVDHLLKLNPSLDQIEHNNLRNYLTHVQNPDLFLLDFYDANLITIANGNFDILAQLNDLAKLKQAVKTKGNPPINLKDVAGAIMNYLGSVNAPDLDPTSSISLKLAAILKEIGNIDLTQASKDDSQAISRLINVIDQIIPPQPVSNPLLINLNLLRMKIDFRGTPVENLSKAFGLLSDIKKFGRKSEILVDFIDRHLVRTTKITPDMFTKFLGEVDQQEASESAQDIVIAMLRKELRKTAADWLVKQKIGSRMTLAIFKLLSNGSSANPSLDYSSSNDLWNRMEAADQRESLPK</sequence>
<proteinExistence type="predicted"/>
<name>A0ABP0V9F7_9BRYO</name>
<dbReference type="EMBL" id="CAXAQS010000306">
    <property type="protein sequence ID" value="CAK9251048.1"/>
    <property type="molecule type" value="Genomic_DNA"/>
</dbReference>
<protein>
    <submittedName>
        <fullName evidence="1">Uncharacterized protein</fullName>
    </submittedName>
</protein>
<organism evidence="1 2">
    <name type="scientific">Sphagnum jensenii</name>
    <dbReference type="NCBI Taxonomy" id="128206"/>
    <lineage>
        <taxon>Eukaryota</taxon>
        <taxon>Viridiplantae</taxon>
        <taxon>Streptophyta</taxon>
        <taxon>Embryophyta</taxon>
        <taxon>Bryophyta</taxon>
        <taxon>Sphagnophytina</taxon>
        <taxon>Sphagnopsida</taxon>
        <taxon>Sphagnales</taxon>
        <taxon>Sphagnaceae</taxon>
        <taxon>Sphagnum</taxon>
    </lineage>
</organism>
<evidence type="ECO:0000313" key="2">
    <source>
        <dbReference type="Proteomes" id="UP001497444"/>
    </source>
</evidence>
<comment type="caution">
    <text evidence="1">The sequence shown here is derived from an EMBL/GenBank/DDBJ whole genome shotgun (WGS) entry which is preliminary data.</text>
</comment>
<gene>
    <name evidence="1" type="ORF">CSSPJE1EN1_LOCUS26426</name>
</gene>
<accession>A0ABP0V9F7</accession>